<feature type="compositionally biased region" description="Polar residues" evidence="1">
    <location>
        <begin position="7"/>
        <end position="20"/>
    </location>
</feature>
<reference evidence="2 3" key="1">
    <citation type="submission" date="2014-02" db="EMBL/GenBank/DDBJ databases">
        <title>The genome sequence of Colletotrichum nymphaeae SA-01.</title>
        <authorList>
            <person name="Baroncelli R."/>
            <person name="Thon M.R."/>
        </authorList>
    </citation>
    <scope>NUCLEOTIDE SEQUENCE [LARGE SCALE GENOMIC DNA]</scope>
    <source>
        <strain evidence="2 3">SA-01</strain>
    </source>
</reference>
<evidence type="ECO:0000256" key="1">
    <source>
        <dbReference type="SAM" id="MobiDB-lite"/>
    </source>
</evidence>
<evidence type="ECO:0000313" key="2">
    <source>
        <dbReference type="EMBL" id="KXH47558.1"/>
    </source>
</evidence>
<dbReference type="AlphaFoldDB" id="A0A135THE9"/>
<protein>
    <submittedName>
        <fullName evidence="2">Uncharacterized protein</fullName>
    </submittedName>
</protein>
<feature type="region of interest" description="Disordered" evidence="1">
    <location>
        <begin position="51"/>
        <end position="135"/>
    </location>
</feature>
<organism evidence="2 3">
    <name type="scientific">Colletotrichum nymphaeae SA-01</name>
    <dbReference type="NCBI Taxonomy" id="1460502"/>
    <lineage>
        <taxon>Eukaryota</taxon>
        <taxon>Fungi</taxon>
        <taxon>Dikarya</taxon>
        <taxon>Ascomycota</taxon>
        <taxon>Pezizomycotina</taxon>
        <taxon>Sordariomycetes</taxon>
        <taxon>Hypocreomycetidae</taxon>
        <taxon>Glomerellales</taxon>
        <taxon>Glomerellaceae</taxon>
        <taxon>Colletotrichum</taxon>
        <taxon>Colletotrichum acutatum species complex</taxon>
    </lineage>
</organism>
<sequence>MSAEAKQAQTLESSAGSWGFSSPMDEGGRPNATSRVAVARVNLFKPQPTTALGAAPLVPIPRHPRGPPSFRTRGAFKALPSSVADWQMPKMKRSLSRGDTWGPKSHPSPPGVSQNRDILGSVGPSRRPLATLEEP</sequence>
<accession>A0A135THE9</accession>
<dbReference type="Proteomes" id="UP000070054">
    <property type="component" value="Unassembled WGS sequence"/>
</dbReference>
<comment type="caution">
    <text evidence="2">The sequence shown here is derived from an EMBL/GenBank/DDBJ whole genome shotgun (WGS) entry which is preliminary data.</text>
</comment>
<feature type="region of interest" description="Disordered" evidence="1">
    <location>
        <begin position="1"/>
        <end position="33"/>
    </location>
</feature>
<keyword evidence="3" id="KW-1185">Reference proteome</keyword>
<gene>
    <name evidence="2" type="ORF">CNYM01_07998</name>
</gene>
<name>A0A135THE9_9PEZI</name>
<dbReference type="EMBL" id="JEMN01001116">
    <property type="protein sequence ID" value="KXH47558.1"/>
    <property type="molecule type" value="Genomic_DNA"/>
</dbReference>
<evidence type="ECO:0000313" key="3">
    <source>
        <dbReference type="Proteomes" id="UP000070054"/>
    </source>
</evidence>
<proteinExistence type="predicted"/>